<keyword evidence="1" id="KW-1185">Reference proteome</keyword>
<sequence length="69" mass="7948">MDQVLDCHTQIEEYLCTLLPGNSLMLPYYHTTKEPDPRCFLVFANHERYPAKPRQVVFGGFYLGSEGPI</sequence>
<protein>
    <submittedName>
        <fullName evidence="2">COesterase domain-containing protein</fullName>
    </submittedName>
</protein>
<evidence type="ECO:0000313" key="1">
    <source>
        <dbReference type="Proteomes" id="UP000095287"/>
    </source>
</evidence>
<accession>A0A1I7YWK7</accession>
<dbReference type="Proteomes" id="UP000095287">
    <property type="component" value="Unplaced"/>
</dbReference>
<dbReference type="AlphaFoldDB" id="A0A1I7YWK7"/>
<organism evidence="1 2">
    <name type="scientific">Steinernema glaseri</name>
    <dbReference type="NCBI Taxonomy" id="37863"/>
    <lineage>
        <taxon>Eukaryota</taxon>
        <taxon>Metazoa</taxon>
        <taxon>Ecdysozoa</taxon>
        <taxon>Nematoda</taxon>
        <taxon>Chromadorea</taxon>
        <taxon>Rhabditida</taxon>
        <taxon>Tylenchina</taxon>
        <taxon>Panagrolaimomorpha</taxon>
        <taxon>Strongyloidoidea</taxon>
        <taxon>Steinernematidae</taxon>
        <taxon>Steinernema</taxon>
    </lineage>
</organism>
<reference evidence="2" key="1">
    <citation type="submission" date="2016-11" db="UniProtKB">
        <authorList>
            <consortium name="WormBaseParasite"/>
        </authorList>
    </citation>
    <scope>IDENTIFICATION</scope>
</reference>
<dbReference type="WBParaSite" id="L893_g2043.t1">
    <property type="protein sequence ID" value="L893_g2043.t1"/>
    <property type="gene ID" value="L893_g2043"/>
</dbReference>
<name>A0A1I7YWK7_9BILA</name>
<evidence type="ECO:0000313" key="2">
    <source>
        <dbReference type="WBParaSite" id="L893_g2043.t1"/>
    </source>
</evidence>
<proteinExistence type="predicted"/>